<evidence type="ECO:0008006" key="3">
    <source>
        <dbReference type="Google" id="ProtNLM"/>
    </source>
</evidence>
<proteinExistence type="predicted"/>
<dbReference type="OrthoDB" id="3171185at2759"/>
<sequence>MLEITSPTTSAAKLVSSGLSQLPTELWFEVVGSTEKTEWPTLALVDRTFRTAAERMIYADIDLTERLPPVTVLCLQALAAHPALAHHTRTLSLGGVEPPEYYMKCFFRLLRRALLNMPNLDKLFIRVFAPLAQYLIGCPFQLTGFACYGIWDTALHTWLEEQPSLKSLDFRGFFATRRLVIKPDVLRDLRYACGSPYLLRAIVPDRPVLLAELHFPPLLPFDALDMTETLRAASRSTGPLQSLVVYLGSHFQDLPPLTLLETLRMIPLQLPRLDTFSIQLSEGSAYEALLDGLGGILGLFEHLREVEVFSLAEDDLIHDEYLGGSIAIAWYGRCKTLRVVTLPSGRWSFRG</sequence>
<dbReference type="Proteomes" id="UP000250043">
    <property type="component" value="Unassembled WGS sequence"/>
</dbReference>
<accession>A0A8E2DN37</accession>
<gene>
    <name evidence="1" type="ORF">OBBRIDRAFT_790551</name>
</gene>
<reference evidence="1 2" key="1">
    <citation type="submission" date="2016-07" db="EMBL/GenBank/DDBJ databases">
        <title>Draft genome of the white-rot fungus Obba rivulosa 3A-2.</title>
        <authorList>
            <consortium name="DOE Joint Genome Institute"/>
            <person name="Miettinen O."/>
            <person name="Riley R."/>
            <person name="Acob R."/>
            <person name="Barry K."/>
            <person name="Cullen D."/>
            <person name="De Vries R."/>
            <person name="Hainaut M."/>
            <person name="Hatakka A."/>
            <person name="Henrissat B."/>
            <person name="Hilden K."/>
            <person name="Kuo R."/>
            <person name="Labutti K."/>
            <person name="Lipzen A."/>
            <person name="Makela M.R."/>
            <person name="Sandor L."/>
            <person name="Spatafora J.W."/>
            <person name="Grigoriev I.V."/>
            <person name="Hibbett D.S."/>
        </authorList>
    </citation>
    <scope>NUCLEOTIDE SEQUENCE [LARGE SCALE GENOMIC DNA]</scope>
    <source>
        <strain evidence="1 2">3A-2</strain>
    </source>
</reference>
<evidence type="ECO:0000313" key="1">
    <source>
        <dbReference type="EMBL" id="OCH93086.1"/>
    </source>
</evidence>
<dbReference type="EMBL" id="KV722359">
    <property type="protein sequence ID" value="OCH93086.1"/>
    <property type="molecule type" value="Genomic_DNA"/>
</dbReference>
<name>A0A8E2DN37_9APHY</name>
<protein>
    <recommendedName>
        <fullName evidence="3">F-box domain-containing protein</fullName>
    </recommendedName>
</protein>
<dbReference type="AlphaFoldDB" id="A0A8E2DN37"/>
<organism evidence="1 2">
    <name type="scientific">Obba rivulosa</name>
    <dbReference type="NCBI Taxonomy" id="1052685"/>
    <lineage>
        <taxon>Eukaryota</taxon>
        <taxon>Fungi</taxon>
        <taxon>Dikarya</taxon>
        <taxon>Basidiomycota</taxon>
        <taxon>Agaricomycotina</taxon>
        <taxon>Agaricomycetes</taxon>
        <taxon>Polyporales</taxon>
        <taxon>Gelatoporiaceae</taxon>
        <taxon>Obba</taxon>
    </lineage>
</organism>
<keyword evidence="2" id="KW-1185">Reference proteome</keyword>
<evidence type="ECO:0000313" key="2">
    <source>
        <dbReference type="Proteomes" id="UP000250043"/>
    </source>
</evidence>